<comment type="caution">
    <text evidence="12">The sequence shown here is derived from an EMBL/GenBank/DDBJ whole genome shotgun (WGS) entry which is preliminary data.</text>
</comment>
<evidence type="ECO:0000256" key="9">
    <source>
        <dbReference type="SAM" id="SignalP"/>
    </source>
</evidence>
<evidence type="ECO:0000256" key="1">
    <source>
        <dbReference type="ARBA" id="ARBA00001412"/>
    </source>
</evidence>
<evidence type="ECO:0000256" key="2">
    <source>
        <dbReference type="ARBA" id="ARBA00009809"/>
    </source>
</evidence>
<dbReference type="Gene3D" id="2.60.120.260">
    <property type="entry name" value="Galactose-binding domain-like"/>
    <property type="match status" value="1"/>
</dbReference>
<dbReference type="InterPro" id="IPR001944">
    <property type="entry name" value="Glycoside_Hdrlase_35"/>
</dbReference>
<dbReference type="GO" id="GO:0005975">
    <property type="term" value="P:carbohydrate metabolic process"/>
    <property type="evidence" value="ECO:0007669"/>
    <property type="project" value="InterPro"/>
</dbReference>
<evidence type="ECO:0000256" key="5">
    <source>
        <dbReference type="ARBA" id="ARBA00022801"/>
    </source>
</evidence>
<dbReference type="AlphaFoldDB" id="A0AAP0L2B1"/>
<sequence>MADAIISRSISLSLCIFALLFIEVSSASNVTYDSRSLIIDGQRKLLFSASIHYPRSVPAMWPGLVKAAKEGGVDAIETYVFWNGHELSPGNYYFEGRYDLVKFVRIVREAGLYLILRIGPFVAAEWNFGGIPVWLHYVPGTVFRTDSEPFKRHMQNFITYIVNKMKSEKFFASQGGPIILAQVENEYGDIERVYGEGGKPYAMWAASMALSQNIGVPWIMCQQYDAPDPVINTCNSFYCDQFKPNSPNKPKIWTENWPGWFRTFGSKVPQRTPEDIAYAVARFFQKGGSLNNYYMYHGGTNFGRTSGGPFITTSYDYDAPIDEYGIPRFPKWGHLKQLHEAIKLCEHTLLHGEPASLSLGPAQEADIYTDNSGTCAAFIANMDEENDKIIHFRNASYHVPAWSVSILPDCNNVAFNTAKVGFQTSVVEMVPEDLRSSSHTGSKGLQWDMFVEKAGIWGTTDFSANGLVDHINSTRDTTDYLWYTTSLLVNENEGFLGKGTQPILVVSSKGHALHAFVNQKLQASGSGNSSKPTFDFKCPIALKAGRNEISLLSMTVGLQNGGPFYEWVGAGISSVKIEGFNNGTIDLSSSSWTYKIGLEGEHLKIYQANGLNNVKWQSTADPPRISLSHGTRQL</sequence>
<name>A0AAP0L2B1_9MAGN</name>
<accession>A0AAP0L2B1</accession>
<comment type="similarity">
    <text evidence="2 8">Belongs to the glycosyl hydrolase 35 family.</text>
</comment>
<dbReference type="InterPro" id="IPR017853">
    <property type="entry name" value="GH"/>
</dbReference>
<dbReference type="InterPro" id="IPR031330">
    <property type="entry name" value="Gly_Hdrlase_35_cat"/>
</dbReference>
<evidence type="ECO:0000259" key="10">
    <source>
        <dbReference type="Pfam" id="PF01301"/>
    </source>
</evidence>
<keyword evidence="4 9" id="KW-0732">Signal</keyword>
<proteinExistence type="inferred from homology"/>
<keyword evidence="13" id="KW-1185">Reference proteome</keyword>
<dbReference type="EC" id="3.2.1.23" evidence="3 7"/>
<feature type="signal peptide" evidence="9">
    <location>
        <begin position="1"/>
        <end position="27"/>
    </location>
</feature>
<gene>
    <name evidence="12" type="ORF">Syun_003205</name>
</gene>
<dbReference type="SUPFAM" id="SSF51445">
    <property type="entry name" value="(Trans)glycosidases"/>
    <property type="match status" value="1"/>
</dbReference>
<dbReference type="InterPro" id="IPR019801">
    <property type="entry name" value="Glyco_hydro_35_CS"/>
</dbReference>
<dbReference type="Proteomes" id="UP001420932">
    <property type="component" value="Unassembled WGS sequence"/>
</dbReference>
<dbReference type="GO" id="GO:0004565">
    <property type="term" value="F:beta-galactosidase activity"/>
    <property type="evidence" value="ECO:0007669"/>
    <property type="project" value="UniProtKB-EC"/>
</dbReference>
<dbReference type="EMBL" id="JBBNAF010000002">
    <property type="protein sequence ID" value="KAK9162303.1"/>
    <property type="molecule type" value="Genomic_DNA"/>
</dbReference>
<dbReference type="InterPro" id="IPR041392">
    <property type="entry name" value="GHD"/>
</dbReference>
<keyword evidence="5 7" id="KW-0378">Hydrolase</keyword>
<evidence type="ECO:0000256" key="6">
    <source>
        <dbReference type="ARBA" id="ARBA00023295"/>
    </source>
</evidence>
<dbReference type="FunFam" id="3.20.20.80:FF:000006">
    <property type="entry name" value="Beta-galactosidase"/>
    <property type="match status" value="1"/>
</dbReference>
<dbReference type="PRINTS" id="PR00742">
    <property type="entry name" value="GLHYDRLASE35"/>
</dbReference>
<reference evidence="12 13" key="1">
    <citation type="submission" date="2024-01" db="EMBL/GenBank/DDBJ databases">
        <title>Genome assemblies of Stephania.</title>
        <authorList>
            <person name="Yang L."/>
        </authorList>
    </citation>
    <scope>NUCLEOTIDE SEQUENCE [LARGE SCALE GENOMIC DNA]</scope>
    <source>
        <strain evidence="12">YNDBR</strain>
        <tissue evidence="12">Leaf</tissue>
    </source>
</reference>
<dbReference type="PROSITE" id="PS01182">
    <property type="entry name" value="GLYCOSYL_HYDROL_F35"/>
    <property type="match status" value="1"/>
</dbReference>
<dbReference type="SUPFAM" id="SSF49785">
    <property type="entry name" value="Galactose-binding domain-like"/>
    <property type="match status" value="1"/>
</dbReference>
<evidence type="ECO:0000256" key="7">
    <source>
        <dbReference type="RuleBase" id="RU000675"/>
    </source>
</evidence>
<evidence type="ECO:0000259" key="11">
    <source>
        <dbReference type="Pfam" id="PF17834"/>
    </source>
</evidence>
<feature type="domain" description="Beta-galactosidase beta-sandwich" evidence="11">
    <location>
        <begin position="364"/>
        <end position="420"/>
    </location>
</feature>
<evidence type="ECO:0000256" key="4">
    <source>
        <dbReference type="ARBA" id="ARBA00022729"/>
    </source>
</evidence>
<dbReference type="PANTHER" id="PTHR23421">
    <property type="entry name" value="BETA-GALACTOSIDASE RELATED"/>
    <property type="match status" value="1"/>
</dbReference>
<keyword evidence="6 7" id="KW-0326">Glycosidase</keyword>
<evidence type="ECO:0000313" key="12">
    <source>
        <dbReference type="EMBL" id="KAK9162303.1"/>
    </source>
</evidence>
<evidence type="ECO:0000256" key="3">
    <source>
        <dbReference type="ARBA" id="ARBA00012756"/>
    </source>
</evidence>
<protein>
    <recommendedName>
        <fullName evidence="3 7">Beta-galactosidase</fullName>
        <ecNumber evidence="3 7">3.2.1.23</ecNumber>
    </recommendedName>
</protein>
<feature type="domain" description="Glycoside hydrolase 35 catalytic" evidence="10">
    <location>
        <begin position="36"/>
        <end position="341"/>
    </location>
</feature>
<dbReference type="Pfam" id="PF01301">
    <property type="entry name" value="Glyco_hydro_35"/>
    <property type="match status" value="1"/>
</dbReference>
<feature type="chain" id="PRO_5042918004" description="Beta-galactosidase" evidence="9">
    <location>
        <begin position="28"/>
        <end position="634"/>
    </location>
</feature>
<evidence type="ECO:0000256" key="8">
    <source>
        <dbReference type="RuleBase" id="RU003679"/>
    </source>
</evidence>
<dbReference type="Gene3D" id="3.20.20.80">
    <property type="entry name" value="Glycosidases"/>
    <property type="match status" value="1"/>
</dbReference>
<dbReference type="FunFam" id="2.60.120.260:FF:000142">
    <property type="entry name" value="Beta-galactosidase"/>
    <property type="match status" value="1"/>
</dbReference>
<dbReference type="InterPro" id="IPR008979">
    <property type="entry name" value="Galactose-bd-like_sf"/>
</dbReference>
<evidence type="ECO:0000313" key="13">
    <source>
        <dbReference type="Proteomes" id="UP001420932"/>
    </source>
</evidence>
<comment type="catalytic activity">
    <reaction evidence="1 7">
        <text>Hydrolysis of terminal non-reducing beta-D-galactose residues in beta-D-galactosides.</text>
        <dbReference type="EC" id="3.2.1.23"/>
    </reaction>
</comment>
<dbReference type="Pfam" id="PF17834">
    <property type="entry name" value="GHD"/>
    <property type="match status" value="1"/>
</dbReference>
<organism evidence="12 13">
    <name type="scientific">Stephania yunnanensis</name>
    <dbReference type="NCBI Taxonomy" id="152371"/>
    <lineage>
        <taxon>Eukaryota</taxon>
        <taxon>Viridiplantae</taxon>
        <taxon>Streptophyta</taxon>
        <taxon>Embryophyta</taxon>
        <taxon>Tracheophyta</taxon>
        <taxon>Spermatophyta</taxon>
        <taxon>Magnoliopsida</taxon>
        <taxon>Ranunculales</taxon>
        <taxon>Menispermaceae</taxon>
        <taxon>Menispermoideae</taxon>
        <taxon>Cissampelideae</taxon>
        <taxon>Stephania</taxon>
    </lineage>
</organism>